<protein>
    <submittedName>
        <fullName evidence="2">SprT-like domain-containing protein</fullName>
    </submittedName>
</protein>
<accession>A0AC34F6V7</accession>
<reference evidence="2" key="1">
    <citation type="submission" date="2022-11" db="UniProtKB">
        <authorList>
            <consortium name="WormBaseParasite"/>
        </authorList>
    </citation>
    <scope>IDENTIFICATION</scope>
</reference>
<evidence type="ECO:0000313" key="1">
    <source>
        <dbReference type="Proteomes" id="UP000887579"/>
    </source>
</evidence>
<dbReference type="WBParaSite" id="ES5_v2.g12872.t1">
    <property type="protein sequence ID" value="ES5_v2.g12872.t1"/>
    <property type="gene ID" value="ES5_v2.g12872"/>
</dbReference>
<organism evidence="1 2">
    <name type="scientific">Panagrolaimus sp. ES5</name>
    <dbReference type="NCBI Taxonomy" id="591445"/>
    <lineage>
        <taxon>Eukaryota</taxon>
        <taxon>Metazoa</taxon>
        <taxon>Ecdysozoa</taxon>
        <taxon>Nematoda</taxon>
        <taxon>Chromadorea</taxon>
        <taxon>Rhabditida</taxon>
        <taxon>Tylenchina</taxon>
        <taxon>Panagrolaimomorpha</taxon>
        <taxon>Panagrolaimoidea</taxon>
        <taxon>Panagrolaimidae</taxon>
        <taxon>Panagrolaimus</taxon>
    </lineage>
</organism>
<name>A0AC34F6V7_9BILA</name>
<sequence length="92" mass="10686">MIHMFEKSANAGRWAVYDDAEFKKLPGYKKNTADLTILCSEFTGNQLSWNMNIRSTVLCKSHMENLRVLISTVVHEVAHEAEYLVYKIFTTW</sequence>
<proteinExistence type="predicted"/>
<evidence type="ECO:0000313" key="2">
    <source>
        <dbReference type="WBParaSite" id="ES5_v2.g12872.t1"/>
    </source>
</evidence>
<dbReference type="Proteomes" id="UP000887579">
    <property type="component" value="Unplaced"/>
</dbReference>